<dbReference type="InterPro" id="IPR004333">
    <property type="entry name" value="SBP_dom"/>
</dbReference>
<evidence type="ECO:0000313" key="13">
    <source>
        <dbReference type="EMBL" id="KAF5806977.1"/>
    </source>
</evidence>
<evidence type="ECO:0000313" key="14">
    <source>
        <dbReference type="EMBL" id="OTG26189.1"/>
    </source>
</evidence>
<feature type="domain" description="SBP-type" evidence="12">
    <location>
        <begin position="88"/>
        <end position="165"/>
    </location>
</feature>
<evidence type="ECO:0000256" key="3">
    <source>
        <dbReference type="ARBA" id="ARBA00022771"/>
    </source>
</evidence>
<dbReference type="InterPro" id="IPR036893">
    <property type="entry name" value="SBP_sf"/>
</dbReference>
<dbReference type="AlphaFoldDB" id="A0A251UT14"/>
<dbReference type="Gene3D" id="4.10.1100.10">
    <property type="entry name" value="Transcription factor, SBP-box domain"/>
    <property type="match status" value="1"/>
</dbReference>
<keyword evidence="5" id="KW-0805">Transcription regulation</keyword>
<dbReference type="EMBL" id="MNCJ02000320">
    <property type="protein sequence ID" value="KAF5806977.1"/>
    <property type="molecule type" value="Genomic_DNA"/>
</dbReference>
<dbReference type="InterPro" id="IPR044817">
    <property type="entry name" value="SBP-like"/>
</dbReference>
<dbReference type="GO" id="GO:0008270">
    <property type="term" value="F:zinc ion binding"/>
    <property type="evidence" value="ECO:0007669"/>
    <property type="project" value="UniProtKB-KW"/>
</dbReference>
<evidence type="ECO:0000256" key="9">
    <source>
        <dbReference type="ARBA" id="ARBA00056472"/>
    </source>
</evidence>
<evidence type="ECO:0000256" key="6">
    <source>
        <dbReference type="ARBA" id="ARBA00023125"/>
    </source>
</evidence>
<dbReference type="PROSITE" id="PS51141">
    <property type="entry name" value="ZF_SBP"/>
    <property type="match status" value="1"/>
</dbReference>
<dbReference type="GO" id="GO:0000976">
    <property type="term" value="F:transcription cis-regulatory region binding"/>
    <property type="evidence" value="ECO:0000318"/>
    <property type="project" value="GO_Central"/>
</dbReference>
<evidence type="ECO:0000256" key="5">
    <source>
        <dbReference type="ARBA" id="ARBA00023015"/>
    </source>
</evidence>
<keyword evidence="15" id="KW-1185">Reference proteome</keyword>
<dbReference type="GO" id="GO:0005634">
    <property type="term" value="C:nucleus"/>
    <property type="evidence" value="ECO:0000318"/>
    <property type="project" value="GO_Central"/>
</dbReference>
<dbReference type="GO" id="GO:0001216">
    <property type="term" value="F:DNA-binding transcription activator activity"/>
    <property type="evidence" value="ECO:0000318"/>
    <property type="project" value="GO_Central"/>
</dbReference>
<evidence type="ECO:0000259" key="12">
    <source>
        <dbReference type="PROSITE" id="PS51141"/>
    </source>
</evidence>
<evidence type="ECO:0000256" key="2">
    <source>
        <dbReference type="ARBA" id="ARBA00022723"/>
    </source>
</evidence>
<evidence type="ECO:0000256" key="10">
    <source>
        <dbReference type="PROSITE-ProRule" id="PRU00470"/>
    </source>
</evidence>
<evidence type="ECO:0000313" key="15">
    <source>
        <dbReference type="Proteomes" id="UP000215914"/>
    </source>
</evidence>
<comment type="function">
    <text evidence="9">Probable transcriptional factor. Binds to the promoter of the SQUAMOSA gene.</text>
</comment>
<sequence>MDWNLKMPPCWDFTEYEQGTIPNIDLTSGSTSYEHKAHFSVDLKLGQVIDSGSEFKGSGSVSVSGSKMVLSPSGSSKRARPVNNSVQGAVCLVDGCKADLSNCKEYHRRHKVCEIHSKTPQVSINGQKQRFCQQCSRFHSLEEFDDGKRSCRKRLDGHNRRRRKPQPDTSRAATLFSTHQGTTMLQFSSPHVYQTATLTGPLWTGMVKSEEEPAYSTRVHKQNPFPESSSGIKKPTREQRQQRFSLFHDGSGSHLKLNHKTSQPKVSQQQLPNFEVNNSNNNNYDKLFCNGYPPPARLVQSDCALSLLSSSPSQTSCTTLSHVMHPPNSFTATPNPLDPGAGYGGGLDSIMGHHNHYHNHHHHVSPDDGAPQTLPFYWE</sequence>
<keyword evidence="8" id="KW-0539">Nucleus</keyword>
<keyword evidence="4" id="KW-0862">Zinc</keyword>
<reference evidence="14" key="2">
    <citation type="submission" date="2017-02" db="EMBL/GenBank/DDBJ databases">
        <title>Sunflower complete genome.</title>
        <authorList>
            <person name="Langlade N."/>
            <person name="Munos S."/>
        </authorList>
    </citation>
    <scope>NUCLEOTIDE SEQUENCE [LARGE SCALE GENOMIC DNA]</scope>
    <source>
        <tissue evidence="14">Leaves</tissue>
    </source>
</reference>
<comment type="subcellular location">
    <subcellularLocation>
        <location evidence="1">Nucleus</location>
    </subcellularLocation>
</comment>
<dbReference type="EMBL" id="CM007894">
    <property type="protein sequence ID" value="OTG26189.1"/>
    <property type="molecule type" value="Genomic_DNA"/>
</dbReference>
<organism evidence="14 15">
    <name type="scientific">Helianthus annuus</name>
    <name type="common">Common sunflower</name>
    <dbReference type="NCBI Taxonomy" id="4232"/>
    <lineage>
        <taxon>Eukaryota</taxon>
        <taxon>Viridiplantae</taxon>
        <taxon>Streptophyta</taxon>
        <taxon>Embryophyta</taxon>
        <taxon>Tracheophyta</taxon>
        <taxon>Spermatophyta</taxon>
        <taxon>Magnoliopsida</taxon>
        <taxon>eudicotyledons</taxon>
        <taxon>Gunneridae</taxon>
        <taxon>Pentapetalae</taxon>
        <taxon>asterids</taxon>
        <taxon>campanulids</taxon>
        <taxon>Asterales</taxon>
        <taxon>Asteraceae</taxon>
        <taxon>Asteroideae</taxon>
        <taxon>Heliantheae alliance</taxon>
        <taxon>Heliantheae</taxon>
        <taxon>Helianthus</taxon>
    </lineage>
</organism>
<name>A0A251UT14_HELAN</name>
<dbReference type="PANTHER" id="PTHR31251">
    <property type="entry name" value="SQUAMOSA PROMOTER-BINDING-LIKE PROTEIN 4"/>
    <property type="match status" value="1"/>
</dbReference>
<reference evidence="13 15" key="1">
    <citation type="journal article" date="2017" name="Nature">
        <title>The sunflower genome provides insights into oil metabolism, flowering and Asterid evolution.</title>
        <authorList>
            <person name="Badouin H."/>
            <person name="Gouzy J."/>
            <person name="Grassa C.J."/>
            <person name="Murat F."/>
            <person name="Staton S.E."/>
            <person name="Cottret L."/>
            <person name="Lelandais-Briere C."/>
            <person name="Owens G.L."/>
            <person name="Carrere S."/>
            <person name="Mayjonade B."/>
            <person name="Legrand L."/>
            <person name="Gill N."/>
            <person name="Kane N.C."/>
            <person name="Bowers J.E."/>
            <person name="Hubner S."/>
            <person name="Bellec A."/>
            <person name="Berard A."/>
            <person name="Berges H."/>
            <person name="Blanchet N."/>
            <person name="Boniface M.C."/>
            <person name="Brunel D."/>
            <person name="Catrice O."/>
            <person name="Chaidir N."/>
            <person name="Claudel C."/>
            <person name="Donnadieu C."/>
            <person name="Faraut T."/>
            <person name="Fievet G."/>
            <person name="Helmstetter N."/>
            <person name="King M."/>
            <person name="Knapp S.J."/>
            <person name="Lai Z."/>
            <person name="Le Paslier M.C."/>
            <person name="Lippi Y."/>
            <person name="Lorenzon L."/>
            <person name="Mandel J.R."/>
            <person name="Marage G."/>
            <person name="Marchand G."/>
            <person name="Marquand E."/>
            <person name="Bret-Mestries E."/>
            <person name="Morien E."/>
            <person name="Nambeesan S."/>
            <person name="Nguyen T."/>
            <person name="Pegot-Espagnet P."/>
            <person name="Pouilly N."/>
            <person name="Raftis F."/>
            <person name="Sallet E."/>
            <person name="Schiex T."/>
            <person name="Thomas J."/>
            <person name="Vandecasteele C."/>
            <person name="Vares D."/>
            <person name="Vear F."/>
            <person name="Vautrin S."/>
            <person name="Crespi M."/>
            <person name="Mangin B."/>
            <person name="Burke J.M."/>
            <person name="Salse J."/>
            <person name="Munos S."/>
            <person name="Vincourt P."/>
            <person name="Rieseberg L.H."/>
            <person name="Langlade N.B."/>
        </authorList>
    </citation>
    <scope>NUCLEOTIDE SEQUENCE [LARGE SCALE GENOMIC DNA]</scope>
    <source>
        <strain evidence="15">cv. SF193</strain>
        <tissue evidence="13">Leaves</tissue>
    </source>
</reference>
<feature type="region of interest" description="Disordered" evidence="11">
    <location>
        <begin position="214"/>
        <end position="240"/>
    </location>
</feature>
<evidence type="ECO:0000256" key="1">
    <source>
        <dbReference type="ARBA" id="ARBA00004123"/>
    </source>
</evidence>
<dbReference type="FunFam" id="4.10.1100.10:FF:000001">
    <property type="entry name" value="Squamosa promoter-binding-like protein 14"/>
    <property type="match status" value="1"/>
</dbReference>
<keyword evidence="7" id="KW-0804">Transcription</keyword>
<dbReference type="Pfam" id="PF03110">
    <property type="entry name" value="SBP"/>
    <property type="match status" value="1"/>
</dbReference>
<gene>
    <name evidence="14" type="primary">TGA1W</name>
    <name evidence="14" type="ORF">HannXRQ_Chr05g0155911</name>
    <name evidence="13" type="ORF">HanXRQr2_Chr05g0227861</name>
</gene>
<keyword evidence="2" id="KW-0479">Metal-binding</keyword>
<keyword evidence="3 10" id="KW-0863">Zinc-finger</keyword>
<evidence type="ECO:0000256" key="8">
    <source>
        <dbReference type="ARBA" id="ARBA00023242"/>
    </source>
</evidence>
<dbReference type="Proteomes" id="UP000215914">
    <property type="component" value="Chromosome 5"/>
</dbReference>
<dbReference type="PANTHER" id="PTHR31251:SF208">
    <property type="entry name" value="SQUAMOSA PROMOTER-BINDING-LIKE PROTEIN 18"/>
    <property type="match status" value="1"/>
</dbReference>
<accession>A0A251UT14</accession>
<protein>
    <submittedName>
        <fullName evidence="14">Putative teosinte glume architecture 1</fullName>
    </submittedName>
    <submittedName>
        <fullName evidence="13">Transcription factor SBP family</fullName>
    </submittedName>
</protein>
<dbReference type="OrthoDB" id="514967at2759"/>
<evidence type="ECO:0000256" key="4">
    <source>
        <dbReference type="ARBA" id="ARBA00022833"/>
    </source>
</evidence>
<dbReference type="Gramene" id="mRNA:HanXRQr2_Chr05g0227861">
    <property type="protein sequence ID" value="mRNA:HanXRQr2_Chr05g0227861"/>
    <property type="gene ID" value="HanXRQr2_Chr05g0227861"/>
</dbReference>
<reference evidence="13" key="3">
    <citation type="submission" date="2020-06" db="EMBL/GenBank/DDBJ databases">
        <title>Helianthus annuus Genome sequencing and assembly Release 2.</title>
        <authorList>
            <person name="Gouzy J."/>
            <person name="Langlade N."/>
            <person name="Munos S."/>
        </authorList>
    </citation>
    <scope>NUCLEOTIDE SEQUENCE</scope>
    <source>
        <tissue evidence="13">Leaves</tissue>
    </source>
</reference>
<dbReference type="InParanoid" id="A0A251UT14"/>
<proteinExistence type="predicted"/>
<dbReference type="OMA" id="PEQNWQG"/>
<dbReference type="SUPFAM" id="SSF103612">
    <property type="entry name" value="SBT domain"/>
    <property type="match status" value="1"/>
</dbReference>
<feature type="region of interest" description="Disordered" evidence="11">
    <location>
        <begin position="150"/>
        <end position="172"/>
    </location>
</feature>
<evidence type="ECO:0000256" key="7">
    <source>
        <dbReference type="ARBA" id="ARBA00023163"/>
    </source>
</evidence>
<keyword evidence="6" id="KW-0238">DNA-binding</keyword>
<evidence type="ECO:0000256" key="11">
    <source>
        <dbReference type="SAM" id="MobiDB-lite"/>
    </source>
</evidence>